<dbReference type="EMBL" id="OQ709216">
    <property type="protein sequence ID" value="WGH21374.1"/>
    <property type="molecule type" value="Genomic_DNA"/>
</dbReference>
<organism evidence="2 3">
    <name type="scientific">Arthrobacter phage Emotion</name>
    <dbReference type="NCBI Taxonomy" id="3038361"/>
    <lineage>
        <taxon>Viruses</taxon>
        <taxon>Duplodnaviria</taxon>
        <taxon>Heunggongvirae</taxon>
        <taxon>Uroviricota</taxon>
        <taxon>Caudoviricetes</taxon>
        <taxon>Casidaviridae</taxon>
        <taxon>Emotionvirus</taxon>
        <taxon>Emotionvirus emotion</taxon>
    </lineage>
</organism>
<evidence type="ECO:0000313" key="2">
    <source>
        <dbReference type="EMBL" id="WGH21374.1"/>
    </source>
</evidence>
<proteinExistence type="predicted"/>
<sequence length="237" mass="26687">MKHRSDLRETRDAGKVVYTHHLTPTKEHKMNTNDDVRTARRNLALAEATLRRITTALHAARGAWDYAQSQGVGLAHLAESTEKALDAVAESYRQAQVTINDYKRILAEAEDEVEAAKAAKAQEAPLKFRKVETATGTAYQALSADKSLRYTTYKRDGDWVIRVETTKQICRAEVSGTDLYIGDRIIGQTDAETRRDAYTYLNAYNASAYPLGSYSRNSEAWDAVYDRQRFVEEAVTE</sequence>
<feature type="coiled-coil region" evidence="1">
    <location>
        <begin position="92"/>
        <end position="119"/>
    </location>
</feature>
<accession>A0AA49ET19</accession>
<gene>
    <name evidence="2" type="primary">25</name>
    <name evidence="2" type="ORF">SEA_EMOTION_25</name>
</gene>
<dbReference type="Proteomes" id="UP001240749">
    <property type="component" value="Segment"/>
</dbReference>
<keyword evidence="1" id="KW-0175">Coiled coil</keyword>
<evidence type="ECO:0000313" key="3">
    <source>
        <dbReference type="Proteomes" id="UP001240749"/>
    </source>
</evidence>
<protein>
    <submittedName>
        <fullName evidence="2">Uncharacterized protein</fullName>
    </submittedName>
</protein>
<reference evidence="2" key="1">
    <citation type="submission" date="2023-03" db="EMBL/GenBank/DDBJ databases">
        <authorList>
            <person name="Barcik Weissman S.N."/>
            <person name="Chang S."/>
            <person name="Chen D.A."/>
            <person name="Chew B."/>
            <person name="De Jesus J.L."/>
            <person name="Han M.T."/>
            <person name="Hsu T.-Y."/>
            <person name="Rivera W."/>
            <person name="Vu T.L."/>
            <person name="Garza D.R."/>
            <person name="Stephenson J.C."/>
            <person name="Zorawik M."/>
            <person name="Reddi K."/>
            <person name="Freise A.C."/>
            <person name="Furlong K.P."/>
            <person name="Rudner A.D."/>
            <person name="Beyer A.R."/>
            <person name="Chong R.A."/>
            <person name="Edgington N.P."/>
            <person name="Garcia Costas A.M."/>
            <person name="Gibb B.P."/>
            <person name="Klyczek K.K."/>
            <person name="Swerdlow S.J."/>
            <person name="Russell D.A."/>
            <person name="Jacobs-Sera D."/>
            <person name="Hatfull G.F."/>
        </authorList>
    </citation>
    <scope>NUCLEOTIDE SEQUENCE</scope>
</reference>
<name>A0AA49ET19_9CAUD</name>
<evidence type="ECO:0000256" key="1">
    <source>
        <dbReference type="SAM" id="Coils"/>
    </source>
</evidence>
<keyword evidence="3" id="KW-1185">Reference proteome</keyword>